<evidence type="ECO:0000313" key="3">
    <source>
        <dbReference type="EnsemblPlants" id="Ma05_p03530.2"/>
    </source>
</evidence>
<dbReference type="AlphaFoldDB" id="A0A804J0G4"/>
<dbReference type="PANTHER" id="PTHR35122">
    <property type="entry name" value="OSJNBA0093F12.14 PROTEIN"/>
    <property type="match status" value="1"/>
</dbReference>
<proteinExistence type="predicted"/>
<evidence type="ECO:0000313" key="2">
    <source>
        <dbReference type="EMBL" id="CAG1837402.1"/>
    </source>
</evidence>
<feature type="compositionally biased region" description="Low complexity" evidence="1">
    <location>
        <begin position="89"/>
        <end position="108"/>
    </location>
</feature>
<evidence type="ECO:0000256" key="1">
    <source>
        <dbReference type="SAM" id="MobiDB-lite"/>
    </source>
</evidence>
<dbReference type="PANTHER" id="PTHR35122:SF2">
    <property type="entry name" value="OS04G0598000 PROTEIN"/>
    <property type="match status" value="1"/>
</dbReference>
<feature type="region of interest" description="Disordered" evidence="1">
    <location>
        <begin position="75"/>
        <end position="134"/>
    </location>
</feature>
<keyword evidence="4" id="KW-1185">Reference proteome</keyword>
<name>A0A804J0G4_MUSAM</name>
<dbReference type="FunCoup" id="A0A804J0G4">
    <property type="interactions" value="1896"/>
</dbReference>
<reference evidence="2" key="1">
    <citation type="submission" date="2021-03" db="EMBL/GenBank/DDBJ databases">
        <authorList>
            <consortium name="Genoscope - CEA"/>
            <person name="William W."/>
        </authorList>
    </citation>
    <scope>NUCLEOTIDE SEQUENCE</scope>
    <source>
        <strain evidence="2">Doubled-haploid Pahang</strain>
    </source>
</reference>
<dbReference type="InterPro" id="IPR039291">
    <property type="entry name" value="At5g17165-like"/>
</dbReference>
<evidence type="ECO:0000313" key="4">
    <source>
        <dbReference type="Proteomes" id="UP000012960"/>
    </source>
</evidence>
<accession>A0A804J0G4</accession>
<feature type="compositionally biased region" description="Basic and acidic residues" evidence="1">
    <location>
        <begin position="124"/>
        <end position="134"/>
    </location>
</feature>
<reference evidence="3" key="2">
    <citation type="submission" date="2021-05" db="UniProtKB">
        <authorList>
            <consortium name="EnsemblPlants"/>
        </authorList>
    </citation>
    <scope>IDENTIFICATION</scope>
    <source>
        <strain evidence="3">subsp. malaccensis</strain>
    </source>
</reference>
<sequence>MAANSKAPALAAGFGKRFVSQIWAAPAPAAVASLAPVFSSALCRRRAVHVSSYDKNVDELVPPSVVPDHVIDANSDKYWSPHPTTGVFGPADEGSASAAGGEKVAAAPGSGGPSALDQTVWFRPLEDLDKPPQP</sequence>
<dbReference type="Gramene" id="Ma05_t03530.2">
    <property type="protein sequence ID" value="Ma05_p03530.2"/>
    <property type="gene ID" value="Ma05_g03530"/>
</dbReference>
<gene>
    <name evidence="2" type="ORF">GSMUA_255790.1</name>
</gene>
<dbReference type="Proteomes" id="UP000012960">
    <property type="component" value="Unplaced"/>
</dbReference>
<dbReference type="Pfam" id="PF22272">
    <property type="entry name" value="LEA_3b"/>
    <property type="match status" value="1"/>
</dbReference>
<protein>
    <submittedName>
        <fullName evidence="2">(wild Malaysian banana) hypothetical protein</fullName>
    </submittedName>
</protein>
<dbReference type="EnsemblPlants" id="Ma05_t03530.2">
    <property type="protein sequence ID" value="Ma05_p03530.2"/>
    <property type="gene ID" value="Ma05_g03530"/>
</dbReference>
<dbReference type="OMA" id="IANRNGH"/>
<organism evidence="3 4">
    <name type="scientific">Musa acuminata subsp. malaccensis</name>
    <name type="common">Wild banana</name>
    <name type="synonym">Musa malaccensis</name>
    <dbReference type="NCBI Taxonomy" id="214687"/>
    <lineage>
        <taxon>Eukaryota</taxon>
        <taxon>Viridiplantae</taxon>
        <taxon>Streptophyta</taxon>
        <taxon>Embryophyta</taxon>
        <taxon>Tracheophyta</taxon>
        <taxon>Spermatophyta</taxon>
        <taxon>Magnoliopsida</taxon>
        <taxon>Liliopsida</taxon>
        <taxon>Zingiberales</taxon>
        <taxon>Musaceae</taxon>
        <taxon>Musa</taxon>
    </lineage>
</organism>
<dbReference type="OrthoDB" id="606645at2759"/>
<dbReference type="EMBL" id="HG996470">
    <property type="protein sequence ID" value="CAG1837402.1"/>
    <property type="molecule type" value="Genomic_DNA"/>
</dbReference>